<evidence type="ECO:0000259" key="1">
    <source>
        <dbReference type="Pfam" id="PF13460"/>
    </source>
</evidence>
<dbReference type="Pfam" id="PF13460">
    <property type="entry name" value="NAD_binding_10"/>
    <property type="match status" value="1"/>
</dbReference>
<dbReference type="EMBL" id="FXWH01000001">
    <property type="protein sequence ID" value="SMQ62796.1"/>
    <property type="molecule type" value="Genomic_DNA"/>
</dbReference>
<feature type="domain" description="NAD(P)-binding" evidence="1">
    <location>
        <begin position="11"/>
        <end position="205"/>
    </location>
</feature>
<accession>A0A1Y6EK92</accession>
<dbReference type="InterPro" id="IPR051783">
    <property type="entry name" value="NAD(P)-dependent_oxidoreduct"/>
</dbReference>
<dbReference type="InterPro" id="IPR036291">
    <property type="entry name" value="NAD(P)-bd_dom_sf"/>
</dbReference>
<dbReference type="CDD" id="cd05266">
    <property type="entry name" value="SDR_a4"/>
    <property type="match status" value="1"/>
</dbReference>
<dbReference type="GO" id="GO:0005737">
    <property type="term" value="C:cytoplasm"/>
    <property type="evidence" value="ECO:0007669"/>
    <property type="project" value="TreeGrafter"/>
</dbReference>
<dbReference type="RefSeq" id="WP_086433916.1">
    <property type="nucleotide sequence ID" value="NZ_FXWH01000001.1"/>
</dbReference>
<dbReference type="OrthoDB" id="9808276at2"/>
<reference evidence="3" key="1">
    <citation type="submission" date="2017-04" db="EMBL/GenBank/DDBJ databases">
        <authorList>
            <person name="Varghese N."/>
            <person name="Submissions S."/>
        </authorList>
    </citation>
    <scope>NUCLEOTIDE SEQUENCE [LARGE SCALE GENOMIC DNA]</scope>
</reference>
<dbReference type="GO" id="GO:0004029">
    <property type="term" value="F:aldehyde dehydrogenase (NAD+) activity"/>
    <property type="evidence" value="ECO:0007669"/>
    <property type="project" value="TreeGrafter"/>
</dbReference>
<evidence type="ECO:0000313" key="2">
    <source>
        <dbReference type="EMBL" id="SMQ62796.1"/>
    </source>
</evidence>
<keyword evidence="3" id="KW-1185">Reference proteome</keyword>
<dbReference type="Gene3D" id="3.40.50.720">
    <property type="entry name" value="NAD(P)-binding Rossmann-like Domain"/>
    <property type="match status" value="1"/>
</dbReference>
<dbReference type="AlphaFoldDB" id="A0A1Y6EK92"/>
<protein>
    <submittedName>
        <fullName evidence="2">Nucleoside-diphosphate-sugar epimerase</fullName>
    </submittedName>
</protein>
<dbReference type="SUPFAM" id="SSF51735">
    <property type="entry name" value="NAD(P)-binding Rossmann-fold domains"/>
    <property type="match status" value="1"/>
</dbReference>
<dbReference type="Proteomes" id="UP000194450">
    <property type="component" value="Unassembled WGS sequence"/>
</dbReference>
<dbReference type="InterPro" id="IPR016040">
    <property type="entry name" value="NAD(P)-bd_dom"/>
</dbReference>
<sequence>MANTLLCIGFGDIAARVAREQLAKGWQVIGMCRQPEHKQAPPGVTLVAGDANNEQDLKRLLLNSQPAITAILVTLTPARGAEDSYHQGYVVPCRHLQQVLAQSTNPPQLIYVSSTGVYGQRDGQWVTEESPTEPDTHSGAMLLQAEQVIAACNAQVSILRCSGIYGPGRTMLIDRLKEAKVTVTPAWTNRIHADDVAGFIAHLFASTKVEPLYLVNDNEPALQADVYKWLAAELEVDYQNLASTDEVGSRGSKRCDNKQLKSSGYKLQYPTFRDGYKVLVANHQD</sequence>
<evidence type="ECO:0000313" key="3">
    <source>
        <dbReference type="Proteomes" id="UP000194450"/>
    </source>
</evidence>
<organism evidence="2 3">
    <name type="scientific">Pseudidiomarina planktonica</name>
    <dbReference type="NCBI Taxonomy" id="1323738"/>
    <lineage>
        <taxon>Bacteria</taxon>
        <taxon>Pseudomonadati</taxon>
        <taxon>Pseudomonadota</taxon>
        <taxon>Gammaproteobacteria</taxon>
        <taxon>Alteromonadales</taxon>
        <taxon>Idiomarinaceae</taxon>
        <taxon>Pseudidiomarina</taxon>
    </lineage>
</organism>
<dbReference type="PANTHER" id="PTHR48079">
    <property type="entry name" value="PROTEIN YEEZ"/>
    <property type="match status" value="1"/>
</dbReference>
<gene>
    <name evidence="2" type="ORF">SAMN06297229_0761</name>
</gene>
<dbReference type="PANTHER" id="PTHR48079:SF6">
    <property type="entry name" value="NAD(P)-BINDING DOMAIN-CONTAINING PROTEIN-RELATED"/>
    <property type="match status" value="1"/>
</dbReference>
<name>A0A1Y6EK92_9GAMM</name>
<proteinExistence type="predicted"/>